<feature type="transmembrane region" description="Helical" evidence="1">
    <location>
        <begin position="12"/>
        <end position="32"/>
    </location>
</feature>
<dbReference type="CDD" id="cd01949">
    <property type="entry name" value="GGDEF"/>
    <property type="match status" value="1"/>
</dbReference>
<dbReference type="PROSITE" id="PS50887">
    <property type="entry name" value="GGDEF"/>
    <property type="match status" value="1"/>
</dbReference>
<dbReference type="InterPro" id="IPR001610">
    <property type="entry name" value="PAC"/>
</dbReference>
<dbReference type="SUPFAM" id="SSF141868">
    <property type="entry name" value="EAL domain-like"/>
    <property type="match status" value="1"/>
</dbReference>
<dbReference type="Gene3D" id="3.30.450.20">
    <property type="entry name" value="PAS domain"/>
    <property type="match status" value="2"/>
</dbReference>
<protein>
    <submittedName>
        <fullName evidence="6">Diguanylate cyclase/phosphodiesterase with PAS/PAC sensor(S)</fullName>
    </submittedName>
</protein>
<dbReference type="InterPro" id="IPR000014">
    <property type="entry name" value="PAS"/>
</dbReference>
<evidence type="ECO:0000313" key="7">
    <source>
        <dbReference type="Proteomes" id="UP000001693"/>
    </source>
</evidence>
<dbReference type="InterPro" id="IPR035919">
    <property type="entry name" value="EAL_sf"/>
</dbReference>
<dbReference type="InterPro" id="IPR000160">
    <property type="entry name" value="GGDEF_dom"/>
</dbReference>
<keyword evidence="1" id="KW-0472">Membrane</keyword>
<evidence type="ECO:0000259" key="3">
    <source>
        <dbReference type="PROSITE" id="PS50113"/>
    </source>
</evidence>
<keyword evidence="1" id="KW-0812">Transmembrane</keyword>
<gene>
    <name evidence="6" type="ordered locus">Lcho_2581</name>
</gene>
<sequence precursor="true">MKKTPRRDIEPVLGAIALFVLVCLGLMAWTHLRWSATLEHTTAPLDTLNQVRQKVLAAELNGERLLARDPTVTTEMVLADLATAEVRSRQLLTQIDETRGDIDGQDGSDLRDAAERYSASLMQLRSAAQARIAASADDREGAAVALRVARAPLDLAAMALERQLRLHSQVRIDHQRWLTLFTLGLLSALAITLMGVLMRLSRQRNESDAALAASEAHLRTFMRAMPDVSFLFDRDGRYLDVFGPAEKLAEPVERMLGRRIADVHGERHVELFMSVIRLALETREPQRCEFALEVQQGTRWFEARVCAVPDREQVVWVSWDISERRAAELRVTELTRLYSFISQVNQAFVWTRSEAELFDRICNVAISHGHLRLAWVVQRDGAASAPRVAVQRGDSTLVHLCAASLPPATHSHAMAVSQSLLTGTVQWRPGSVKPAGEAPLDLVSVPVRNLNQVVAAVVLVGNKLDPEDREQQALIAELGSDMSHALAQFTREAQWQESLARTRLHAAALESTQDGVMVTDLRPRIVSVNRAFTEITGYSETEAVGMSPRLLQSGRHEPAFFTRLWNQLLTHGRWQGEVQNRRKNGELYTQWMSVSTVRDEHDQPTHYVSVFTDITPQKEAEQRLQHLAHFDPLTQLPNRLMVLSRLEHAIASAARAERRVAVLFIDLDNFKTVNDSLGHSAGDDLLRAVADRLGTRTRREDTLGRLGGDEFILMLEHLREPQDAAQVAQELIGLLETPFRVAGQEVYVQASIGISLYPDDGLEVGELVRDADAAMYQAKRAGRGVYRFYTESLTTAAQSRLALDTRLRRALENKEFVLWYQPLYRLADRCLIGLEALVRLNQPGLPPIGPAEFIPLLEETGQITTLGAWVTQEACRQGRAWLDEGLDFGRIAINLSPQEIRRGQTDERVREALERSGLPAERLELELTESGLMEQGERAEAFLHRLRALGVRLAIDDFGTGYSSLAYLKRFPVSKLKIDRSFVRDLPADANDAQLVQTMVSMGRNLGISVLAEGVETEAQFDYLRSLGCDAAQGYFFSPPRPADEARHWLRPLAAAQATPVQAEPP</sequence>
<dbReference type="Gene3D" id="3.30.70.270">
    <property type="match status" value="1"/>
</dbReference>
<feature type="domain" description="PAS" evidence="2">
    <location>
        <begin position="501"/>
        <end position="547"/>
    </location>
</feature>
<dbReference type="PANTHER" id="PTHR44757:SF2">
    <property type="entry name" value="BIOFILM ARCHITECTURE MAINTENANCE PROTEIN MBAA"/>
    <property type="match status" value="1"/>
</dbReference>
<dbReference type="Pfam" id="PF00990">
    <property type="entry name" value="GGDEF"/>
    <property type="match status" value="1"/>
</dbReference>
<dbReference type="InterPro" id="IPR029787">
    <property type="entry name" value="Nucleotide_cyclase"/>
</dbReference>
<dbReference type="Gene3D" id="3.20.20.450">
    <property type="entry name" value="EAL domain"/>
    <property type="match status" value="1"/>
</dbReference>
<feature type="domain" description="PAC" evidence="3">
    <location>
        <begin position="574"/>
        <end position="626"/>
    </location>
</feature>
<dbReference type="InterPro" id="IPR001633">
    <property type="entry name" value="EAL_dom"/>
</dbReference>
<dbReference type="SMART" id="SM00267">
    <property type="entry name" value="GGDEF"/>
    <property type="match status" value="1"/>
</dbReference>
<organism evidence="6 7">
    <name type="scientific">Leptothrix cholodnii (strain ATCC 51168 / LMG 8142 / SP-6)</name>
    <name type="common">Leptothrix discophora (strain SP-6)</name>
    <dbReference type="NCBI Taxonomy" id="395495"/>
    <lineage>
        <taxon>Bacteria</taxon>
        <taxon>Pseudomonadati</taxon>
        <taxon>Pseudomonadota</taxon>
        <taxon>Betaproteobacteria</taxon>
        <taxon>Burkholderiales</taxon>
        <taxon>Sphaerotilaceae</taxon>
        <taxon>Leptothrix</taxon>
    </lineage>
</organism>
<dbReference type="PROSITE" id="PS50883">
    <property type="entry name" value="EAL"/>
    <property type="match status" value="1"/>
</dbReference>
<feature type="domain" description="EAL" evidence="4">
    <location>
        <begin position="800"/>
        <end position="1054"/>
    </location>
</feature>
<dbReference type="FunFam" id="3.30.70.270:FF:000001">
    <property type="entry name" value="Diguanylate cyclase domain protein"/>
    <property type="match status" value="1"/>
</dbReference>
<dbReference type="AlphaFoldDB" id="B1Y791"/>
<dbReference type="SUPFAM" id="SSF55781">
    <property type="entry name" value="GAF domain-like"/>
    <property type="match status" value="1"/>
</dbReference>
<dbReference type="Pfam" id="PF08448">
    <property type="entry name" value="PAS_4"/>
    <property type="match status" value="1"/>
</dbReference>
<evidence type="ECO:0000256" key="1">
    <source>
        <dbReference type="SAM" id="Phobius"/>
    </source>
</evidence>
<dbReference type="Pfam" id="PF00563">
    <property type="entry name" value="EAL"/>
    <property type="match status" value="1"/>
</dbReference>
<dbReference type="InterPro" id="IPR000700">
    <property type="entry name" value="PAS-assoc_C"/>
</dbReference>
<dbReference type="CDD" id="cd00130">
    <property type="entry name" value="PAS"/>
    <property type="match status" value="1"/>
</dbReference>
<dbReference type="SMART" id="SM00052">
    <property type="entry name" value="EAL"/>
    <property type="match status" value="1"/>
</dbReference>
<evidence type="ECO:0000259" key="2">
    <source>
        <dbReference type="PROSITE" id="PS50112"/>
    </source>
</evidence>
<dbReference type="EMBL" id="CP001013">
    <property type="protein sequence ID" value="ACB34846.1"/>
    <property type="molecule type" value="Genomic_DNA"/>
</dbReference>
<dbReference type="InterPro" id="IPR013656">
    <property type="entry name" value="PAS_4"/>
</dbReference>
<dbReference type="PROSITE" id="PS50112">
    <property type="entry name" value="PAS"/>
    <property type="match status" value="1"/>
</dbReference>
<reference evidence="6 7" key="1">
    <citation type="submission" date="2008-03" db="EMBL/GenBank/DDBJ databases">
        <title>Complete sequence of Leptothrix cholodnii SP-6.</title>
        <authorList>
            <consortium name="US DOE Joint Genome Institute"/>
            <person name="Copeland A."/>
            <person name="Lucas S."/>
            <person name="Lapidus A."/>
            <person name="Glavina del Rio T."/>
            <person name="Dalin E."/>
            <person name="Tice H."/>
            <person name="Bruce D."/>
            <person name="Goodwin L."/>
            <person name="Pitluck S."/>
            <person name="Chertkov O."/>
            <person name="Brettin T."/>
            <person name="Detter J.C."/>
            <person name="Han C."/>
            <person name="Kuske C.R."/>
            <person name="Schmutz J."/>
            <person name="Larimer F."/>
            <person name="Land M."/>
            <person name="Hauser L."/>
            <person name="Kyrpides N."/>
            <person name="Lykidis A."/>
            <person name="Emerson D."/>
            <person name="Richardson P."/>
        </authorList>
    </citation>
    <scope>NUCLEOTIDE SEQUENCE [LARGE SCALE GENOMIC DNA]</scope>
    <source>
        <strain evidence="7">ATCC 51168 / LMG 8142 / SP-6</strain>
    </source>
</reference>
<dbReference type="OrthoDB" id="9813903at2"/>
<dbReference type="NCBIfam" id="TIGR00229">
    <property type="entry name" value="sensory_box"/>
    <property type="match status" value="2"/>
</dbReference>
<dbReference type="Pfam" id="PF13426">
    <property type="entry name" value="PAS_9"/>
    <property type="match status" value="1"/>
</dbReference>
<feature type="transmembrane region" description="Helical" evidence="1">
    <location>
        <begin position="177"/>
        <end position="197"/>
    </location>
</feature>
<feature type="domain" description="GGDEF" evidence="5">
    <location>
        <begin position="658"/>
        <end position="791"/>
    </location>
</feature>
<dbReference type="eggNOG" id="COG5001">
    <property type="taxonomic scope" value="Bacteria"/>
</dbReference>
<dbReference type="RefSeq" id="WP_012347602.1">
    <property type="nucleotide sequence ID" value="NC_010524.1"/>
</dbReference>
<dbReference type="CDD" id="cd01948">
    <property type="entry name" value="EAL"/>
    <property type="match status" value="1"/>
</dbReference>
<dbReference type="SUPFAM" id="SSF55073">
    <property type="entry name" value="Nucleotide cyclase"/>
    <property type="match status" value="1"/>
</dbReference>
<dbReference type="HOGENOM" id="CLU_000445_70_20_4"/>
<dbReference type="InterPro" id="IPR052155">
    <property type="entry name" value="Biofilm_reg_signaling"/>
</dbReference>
<dbReference type="GO" id="GO:0003824">
    <property type="term" value="F:catalytic activity"/>
    <property type="evidence" value="ECO:0007669"/>
    <property type="project" value="UniProtKB-ARBA"/>
</dbReference>
<name>B1Y791_LEPCP</name>
<dbReference type="SMART" id="SM00091">
    <property type="entry name" value="PAS"/>
    <property type="match status" value="2"/>
</dbReference>
<dbReference type="InterPro" id="IPR035965">
    <property type="entry name" value="PAS-like_dom_sf"/>
</dbReference>
<dbReference type="SMART" id="SM00086">
    <property type="entry name" value="PAC"/>
    <property type="match status" value="2"/>
</dbReference>
<dbReference type="KEGG" id="lch:Lcho_2581"/>
<keyword evidence="7" id="KW-1185">Reference proteome</keyword>
<evidence type="ECO:0000259" key="5">
    <source>
        <dbReference type="PROSITE" id="PS50887"/>
    </source>
</evidence>
<evidence type="ECO:0000313" key="6">
    <source>
        <dbReference type="EMBL" id="ACB34846.1"/>
    </source>
</evidence>
<dbReference type="SUPFAM" id="SSF55785">
    <property type="entry name" value="PYP-like sensor domain (PAS domain)"/>
    <property type="match status" value="2"/>
</dbReference>
<proteinExistence type="predicted"/>
<dbReference type="Proteomes" id="UP000001693">
    <property type="component" value="Chromosome"/>
</dbReference>
<dbReference type="InterPro" id="IPR043128">
    <property type="entry name" value="Rev_trsase/Diguanyl_cyclase"/>
</dbReference>
<dbReference type="PROSITE" id="PS50113">
    <property type="entry name" value="PAC"/>
    <property type="match status" value="1"/>
</dbReference>
<accession>B1Y791</accession>
<dbReference type="PANTHER" id="PTHR44757">
    <property type="entry name" value="DIGUANYLATE CYCLASE DGCP"/>
    <property type="match status" value="1"/>
</dbReference>
<dbReference type="eggNOG" id="COG2202">
    <property type="taxonomic scope" value="Bacteria"/>
</dbReference>
<evidence type="ECO:0000259" key="4">
    <source>
        <dbReference type="PROSITE" id="PS50883"/>
    </source>
</evidence>
<dbReference type="STRING" id="395495.Lcho_2581"/>
<keyword evidence="1" id="KW-1133">Transmembrane helix</keyword>
<dbReference type="NCBIfam" id="TIGR00254">
    <property type="entry name" value="GGDEF"/>
    <property type="match status" value="1"/>
</dbReference>